<feature type="DNA-binding region" description="H-T-H motif" evidence="2">
    <location>
        <begin position="29"/>
        <end position="48"/>
    </location>
</feature>
<dbReference type="InterPro" id="IPR009057">
    <property type="entry name" value="Homeodomain-like_sf"/>
</dbReference>
<evidence type="ECO:0000256" key="1">
    <source>
        <dbReference type="ARBA" id="ARBA00023125"/>
    </source>
</evidence>
<dbReference type="KEGG" id="cai:Caci_7126"/>
<dbReference type="GO" id="GO:0003677">
    <property type="term" value="F:DNA binding"/>
    <property type="evidence" value="ECO:0007669"/>
    <property type="project" value="UniProtKB-UniRule"/>
</dbReference>
<sequence>MQRDAEATRQRLIAAGRAEFAAYGITGARVDRIADAAQSNKAQIYHYFTNKAGLFDAVWSDLVEQIVDGLPLEVEDLPGVAVMLCDIYAEHPELPRLITWQRLERGDAAGNEIAAKDSRRRVELIDRALADGVISSRFPADVVFALMLHIAAFWEFTSPDVMRVMNAADRDQRREVVRAVVAAVLTKPAAVG</sequence>
<name>C7Q6U3_CATAD</name>
<evidence type="ECO:0000313" key="5">
    <source>
        <dbReference type="Proteomes" id="UP000000851"/>
    </source>
</evidence>
<dbReference type="Pfam" id="PF00440">
    <property type="entry name" value="TetR_N"/>
    <property type="match status" value="1"/>
</dbReference>
<dbReference type="PANTHER" id="PTHR30328:SF54">
    <property type="entry name" value="HTH-TYPE TRANSCRIPTIONAL REPRESSOR SCO4008"/>
    <property type="match status" value="1"/>
</dbReference>
<evidence type="ECO:0000256" key="2">
    <source>
        <dbReference type="PROSITE-ProRule" id="PRU00335"/>
    </source>
</evidence>
<dbReference type="InterPro" id="IPR001647">
    <property type="entry name" value="HTH_TetR"/>
</dbReference>
<dbReference type="InterPro" id="IPR036271">
    <property type="entry name" value="Tet_transcr_reg_TetR-rel_C_sf"/>
</dbReference>
<evidence type="ECO:0000259" key="3">
    <source>
        <dbReference type="PROSITE" id="PS50977"/>
    </source>
</evidence>
<organism evidence="4 5">
    <name type="scientific">Catenulispora acidiphila (strain DSM 44928 / JCM 14897 / NBRC 102108 / NRRL B-24433 / ID139908)</name>
    <dbReference type="NCBI Taxonomy" id="479433"/>
    <lineage>
        <taxon>Bacteria</taxon>
        <taxon>Bacillati</taxon>
        <taxon>Actinomycetota</taxon>
        <taxon>Actinomycetes</taxon>
        <taxon>Catenulisporales</taxon>
        <taxon>Catenulisporaceae</taxon>
        <taxon>Catenulispora</taxon>
    </lineage>
</organism>
<dbReference type="RefSeq" id="WP_015795684.1">
    <property type="nucleotide sequence ID" value="NC_013131.1"/>
</dbReference>
<accession>C7Q6U3</accession>
<gene>
    <name evidence="4" type="ordered locus">Caci_7126</name>
</gene>
<dbReference type="SUPFAM" id="SSF48498">
    <property type="entry name" value="Tetracyclin repressor-like, C-terminal domain"/>
    <property type="match status" value="1"/>
</dbReference>
<dbReference type="InterPro" id="IPR041467">
    <property type="entry name" value="Sco4008_C"/>
</dbReference>
<keyword evidence="5" id="KW-1185">Reference proteome</keyword>
<dbReference type="SUPFAM" id="SSF46689">
    <property type="entry name" value="Homeodomain-like"/>
    <property type="match status" value="1"/>
</dbReference>
<dbReference type="EMBL" id="CP001700">
    <property type="protein sequence ID" value="ACU75956.1"/>
    <property type="molecule type" value="Genomic_DNA"/>
</dbReference>
<dbReference type="eggNOG" id="COG1309">
    <property type="taxonomic scope" value="Bacteria"/>
</dbReference>
<dbReference type="InParanoid" id="C7Q6U3"/>
<dbReference type="PROSITE" id="PS50977">
    <property type="entry name" value="HTH_TETR_2"/>
    <property type="match status" value="1"/>
</dbReference>
<dbReference type="Proteomes" id="UP000000851">
    <property type="component" value="Chromosome"/>
</dbReference>
<protein>
    <submittedName>
        <fullName evidence="4">Transcriptional regulator, TetR family</fullName>
    </submittedName>
</protein>
<dbReference type="GO" id="GO:0006355">
    <property type="term" value="P:regulation of DNA-templated transcription"/>
    <property type="evidence" value="ECO:0007669"/>
    <property type="project" value="UniProtKB-ARBA"/>
</dbReference>
<dbReference type="STRING" id="479433.Caci_7126"/>
<proteinExistence type="predicted"/>
<keyword evidence="1 2" id="KW-0238">DNA-binding</keyword>
<reference evidence="4 5" key="1">
    <citation type="journal article" date="2009" name="Stand. Genomic Sci.">
        <title>Complete genome sequence of Catenulispora acidiphila type strain (ID 139908).</title>
        <authorList>
            <person name="Copeland A."/>
            <person name="Lapidus A."/>
            <person name="Glavina Del Rio T."/>
            <person name="Nolan M."/>
            <person name="Lucas S."/>
            <person name="Chen F."/>
            <person name="Tice H."/>
            <person name="Cheng J.F."/>
            <person name="Bruce D."/>
            <person name="Goodwin L."/>
            <person name="Pitluck S."/>
            <person name="Mikhailova N."/>
            <person name="Pati A."/>
            <person name="Ivanova N."/>
            <person name="Mavromatis K."/>
            <person name="Chen A."/>
            <person name="Palaniappan K."/>
            <person name="Chain P."/>
            <person name="Land M."/>
            <person name="Hauser L."/>
            <person name="Chang Y.J."/>
            <person name="Jeffries C.D."/>
            <person name="Chertkov O."/>
            <person name="Brettin T."/>
            <person name="Detter J.C."/>
            <person name="Han C."/>
            <person name="Ali Z."/>
            <person name="Tindall B.J."/>
            <person name="Goker M."/>
            <person name="Bristow J."/>
            <person name="Eisen J.A."/>
            <person name="Markowitz V."/>
            <person name="Hugenholtz P."/>
            <person name="Kyrpides N.C."/>
            <person name="Klenk H.P."/>
        </authorList>
    </citation>
    <scope>NUCLEOTIDE SEQUENCE [LARGE SCALE GENOMIC DNA]</scope>
    <source>
        <strain evidence="5">DSM 44928 / JCM 14897 / NBRC 102108 / NRRL B-24433 / ID139908</strain>
    </source>
</reference>
<dbReference type="Pfam" id="PF17926">
    <property type="entry name" value="TetR_C_21"/>
    <property type="match status" value="1"/>
</dbReference>
<dbReference type="PANTHER" id="PTHR30328">
    <property type="entry name" value="TRANSCRIPTIONAL REPRESSOR"/>
    <property type="match status" value="1"/>
</dbReference>
<feature type="domain" description="HTH tetR-type" evidence="3">
    <location>
        <begin position="6"/>
        <end position="66"/>
    </location>
</feature>
<dbReference type="HOGENOM" id="CLU_069356_1_2_11"/>
<dbReference type="InterPro" id="IPR050109">
    <property type="entry name" value="HTH-type_TetR-like_transc_reg"/>
</dbReference>
<dbReference type="Gene3D" id="1.10.357.10">
    <property type="entry name" value="Tetracycline Repressor, domain 2"/>
    <property type="match status" value="1"/>
</dbReference>
<dbReference type="OrthoDB" id="4726108at2"/>
<evidence type="ECO:0000313" key="4">
    <source>
        <dbReference type="EMBL" id="ACU75956.1"/>
    </source>
</evidence>
<dbReference type="AlphaFoldDB" id="C7Q6U3"/>